<evidence type="ECO:0000259" key="1">
    <source>
        <dbReference type="Pfam" id="PF12697"/>
    </source>
</evidence>
<sequence>MNFPSADVTAPPALPAALERGPAPERAGIVFVHGMRTSSAIWERQVDHVRDAGHDAVAVDLPAHGALHRERFSMPRAFEVLDEAAGSFGADTPVVVVGLSLGGYTSLAWAARHASPSAGAARLAGVVAAGCTSDPKGKPVALFRDVAHLAVTGTTAVRRGLRDASLAWRSALTGGRSRAGGLEVAALLGDAPRPGWDIVTDALTHLAGRSSVASTRALQVPVWFVNGARDRLRLEESRHVAAADRGALVVVPDAGHDVNSDAPAAFNHVLTRALRDFARD</sequence>
<dbReference type="AlphaFoldDB" id="A0A1T5JHQ2"/>
<keyword evidence="2" id="KW-0378">Hydrolase</keyword>
<dbReference type="PANTHER" id="PTHR43689">
    <property type="entry name" value="HYDROLASE"/>
    <property type="match status" value="1"/>
</dbReference>
<accession>A0A1T5JHQ2</accession>
<keyword evidence="3" id="KW-1185">Reference proteome</keyword>
<reference evidence="2 3" key="1">
    <citation type="submission" date="2017-02" db="EMBL/GenBank/DDBJ databases">
        <authorList>
            <person name="Peterson S.W."/>
        </authorList>
    </citation>
    <scope>NUCLEOTIDE SEQUENCE [LARGE SCALE GENOMIC DNA]</scope>
    <source>
        <strain evidence="2 3">DSM 21481</strain>
    </source>
</reference>
<dbReference type="Proteomes" id="UP000189777">
    <property type="component" value="Unassembled WGS sequence"/>
</dbReference>
<evidence type="ECO:0000313" key="2">
    <source>
        <dbReference type="EMBL" id="SKC50915.1"/>
    </source>
</evidence>
<dbReference type="SUPFAM" id="SSF53474">
    <property type="entry name" value="alpha/beta-Hydrolases"/>
    <property type="match status" value="1"/>
</dbReference>
<dbReference type="InterPro" id="IPR000073">
    <property type="entry name" value="AB_hydrolase_1"/>
</dbReference>
<dbReference type="Pfam" id="PF12697">
    <property type="entry name" value="Abhydrolase_6"/>
    <property type="match status" value="1"/>
</dbReference>
<dbReference type="OrthoDB" id="5495375at2"/>
<dbReference type="EMBL" id="FUZQ01000002">
    <property type="protein sequence ID" value="SKC50915.1"/>
    <property type="molecule type" value="Genomic_DNA"/>
</dbReference>
<proteinExistence type="predicted"/>
<dbReference type="Gene3D" id="3.40.50.1820">
    <property type="entry name" value="alpha/beta hydrolase"/>
    <property type="match status" value="1"/>
</dbReference>
<protein>
    <submittedName>
        <fullName evidence="2">Lysophospholipase, alpha-beta hydrolase superfamily</fullName>
    </submittedName>
</protein>
<dbReference type="InterPro" id="IPR029058">
    <property type="entry name" value="AB_hydrolase_fold"/>
</dbReference>
<name>A0A1T5JHQ2_9MICO</name>
<evidence type="ECO:0000313" key="3">
    <source>
        <dbReference type="Proteomes" id="UP000189777"/>
    </source>
</evidence>
<gene>
    <name evidence="2" type="ORF">SAMN04324258_1401</name>
</gene>
<dbReference type="RefSeq" id="WP_079572797.1">
    <property type="nucleotide sequence ID" value="NZ_FUZQ01000002.1"/>
</dbReference>
<dbReference type="PANTHER" id="PTHR43689:SF8">
    <property type="entry name" value="ALPHA_BETA-HYDROLASES SUPERFAMILY PROTEIN"/>
    <property type="match status" value="1"/>
</dbReference>
<dbReference type="GO" id="GO:0016787">
    <property type="term" value="F:hydrolase activity"/>
    <property type="evidence" value="ECO:0007669"/>
    <property type="project" value="UniProtKB-KW"/>
</dbReference>
<organism evidence="2 3">
    <name type="scientific">Krasilnikoviella flava</name>
    <dbReference type="NCBI Taxonomy" id="526729"/>
    <lineage>
        <taxon>Bacteria</taxon>
        <taxon>Bacillati</taxon>
        <taxon>Actinomycetota</taxon>
        <taxon>Actinomycetes</taxon>
        <taxon>Micrococcales</taxon>
        <taxon>Promicromonosporaceae</taxon>
        <taxon>Krasilnikoviella</taxon>
    </lineage>
</organism>
<feature type="domain" description="AB hydrolase-1" evidence="1">
    <location>
        <begin position="29"/>
        <end position="267"/>
    </location>
</feature>
<dbReference type="STRING" id="526729.SAMN04324258_1401"/>